<dbReference type="AlphaFoldDB" id="A0A432L6V5"/>
<feature type="compositionally biased region" description="Basic and acidic residues" evidence="1">
    <location>
        <begin position="447"/>
        <end position="459"/>
    </location>
</feature>
<dbReference type="InterPro" id="IPR036890">
    <property type="entry name" value="HATPase_C_sf"/>
</dbReference>
<accession>A0A432L6V5</accession>
<feature type="region of interest" description="Disordered" evidence="1">
    <location>
        <begin position="435"/>
        <end position="461"/>
    </location>
</feature>
<dbReference type="Proteomes" id="UP000287910">
    <property type="component" value="Unassembled WGS sequence"/>
</dbReference>
<keyword evidence="2" id="KW-0067">ATP-binding</keyword>
<gene>
    <name evidence="2" type="ORF">EK386_18975</name>
</gene>
<dbReference type="GO" id="GO:0005524">
    <property type="term" value="F:ATP binding"/>
    <property type="evidence" value="ECO:0007669"/>
    <property type="project" value="UniProtKB-KW"/>
</dbReference>
<evidence type="ECO:0000256" key="1">
    <source>
        <dbReference type="SAM" id="MobiDB-lite"/>
    </source>
</evidence>
<protein>
    <submittedName>
        <fullName evidence="2">ATP-binding protein</fullName>
    </submittedName>
</protein>
<evidence type="ECO:0000313" key="3">
    <source>
        <dbReference type="Proteomes" id="UP000287910"/>
    </source>
</evidence>
<keyword evidence="3" id="KW-1185">Reference proteome</keyword>
<dbReference type="EMBL" id="RYYR01000044">
    <property type="protein sequence ID" value="RUL46540.1"/>
    <property type="molecule type" value="Genomic_DNA"/>
</dbReference>
<dbReference type="Pfam" id="PF13589">
    <property type="entry name" value="HATPase_c_3"/>
    <property type="match status" value="1"/>
</dbReference>
<name>A0A432L6V5_9BACI</name>
<dbReference type="Gene3D" id="3.30.565.10">
    <property type="entry name" value="Histidine kinase-like ATPase, C-terminal domain"/>
    <property type="match status" value="1"/>
</dbReference>
<organism evidence="2 3">
    <name type="scientific">Lysinibacillus antri</name>
    <dbReference type="NCBI Taxonomy" id="2498145"/>
    <lineage>
        <taxon>Bacteria</taxon>
        <taxon>Bacillati</taxon>
        <taxon>Bacillota</taxon>
        <taxon>Bacilli</taxon>
        <taxon>Bacillales</taxon>
        <taxon>Bacillaceae</taxon>
        <taxon>Lysinibacillus</taxon>
    </lineage>
</organism>
<evidence type="ECO:0000313" key="2">
    <source>
        <dbReference type="EMBL" id="RUL46540.1"/>
    </source>
</evidence>
<comment type="caution">
    <text evidence="2">The sequence shown here is derived from an EMBL/GenBank/DDBJ whole genome shotgun (WGS) entry which is preliminary data.</text>
</comment>
<sequence length="590" mass="67108">MRDNGYKNTAYAVAELIDNSIQANANYVQIMCKEQDILVNQKKIPRLTELAVLDNGDGMDAEVLQLCLQFGNGTRLERSKRTGIGRFGMGLPASSISQCTRVDVWSWQDGVENALHTYLDIKEVKEKKSAEIPLPTKKEIPSIWRKEGVIFQKAGTLIVWSDLDKFMWTKAQTLINHSELIIGRMYRKFLNDERIKIDFTTFNTSRPSDESIHRFALPNDPLYLMEKTSCPAPYNETPMFEPYMGTSGYETTFDVPFKDEVHQVFVRLAHAKDEARESDGASAGSKPHGKHASGNIGISILRAERELDMDTTLVNNYDPTERWWGIEVEFPPSLDELMGVSNNKQAARNFSDVLKMIDDMKKEKGKSRTFLDIKEEFEEEEDPRAPLLEICNHINKMLTHLRKIIVKQNVGSKATINQAKNEKVEKQATDVTNYRKEQGFISQSDEDEKKPTEQRKEEITESLVASGVDDESAKKVAQKTVTGNSKYNFIENSFEGSAFFTVRLSGGAINVIINKAHPAYENLLEVLNETVEETSVSQLKSRLDKASMGLKLLLAAWARYEDETPDGLRRDQVQEVREDWGKYAKQFLKF</sequence>
<keyword evidence="2" id="KW-0547">Nucleotide-binding</keyword>
<reference evidence="2 3" key="1">
    <citation type="submission" date="2018-12" db="EMBL/GenBank/DDBJ databases">
        <title>Lysinibacillus antri sp. nov., isolated from a cave soil.</title>
        <authorList>
            <person name="Narsing Rao M.P."/>
            <person name="Zhang H."/>
            <person name="Dong Z.-Y."/>
            <person name="Niu X.-K."/>
            <person name="Zhang K."/>
            <person name="Fang B.-Z."/>
            <person name="Kang Y.-Q."/>
            <person name="Xiao M."/>
            <person name="Li W.-J."/>
        </authorList>
    </citation>
    <scope>NUCLEOTIDE SEQUENCE [LARGE SCALE GENOMIC DNA]</scope>
    <source>
        <strain evidence="2 3">SYSU K30002</strain>
    </source>
</reference>
<proteinExistence type="predicted"/>
<dbReference type="SUPFAM" id="SSF55874">
    <property type="entry name" value="ATPase domain of HSP90 chaperone/DNA topoisomerase II/histidine kinase"/>
    <property type="match status" value="1"/>
</dbReference>
<feature type="region of interest" description="Disordered" evidence="1">
    <location>
        <begin position="273"/>
        <end position="295"/>
    </location>
</feature>